<evidence type="ECO:0000313" key="4">
    <source>
        <dbReference type="Proteomes" id="UP000002051"/>
    </source>
</evidence>
<gene>
    <name evidence="2" type="ordered locus">MTR_8g040870</name>
</gene>
<dbReference type="PANTHER" id="PTHR31286">
    <property type="entry name" value="GLYCINE-RICH CELL WALL STRUCTURAL PROTEIN 1.8-LIKE"/>
    <property type="match status" value="1"/>
</dbReference>
<feature type="region of interest" description="Disordered" evidence="1">
    <location>
        <begin position="156"/>
        <end position="217"/>
    </location>
</feature>
<sequence>MSASVVAAVSPVPSATAAVPTLAPSAIQKPSFVQALRVWTAGTVNLKLGVLRLFEWTRDFNIHTQRQTHTQVWMERTLYEIAGAVGTPLLIDNVTKNRLFGHYAQVLVDLDLSKDIFYEVLVEGEGFVFSIAIEYEGLPEFRTHYKSIGQNVSSSRWLHPRRAENNEHQTDKGKKPVNSQRPKHGWKPKDSHEGIGSPKAFKIPTLIPQPDARAETL</sequence>
<dbReference type="AlphaFoldDB" id="G7LIA5"/>
<organism evidence="2 4">
    <name type="scientific">Medicago truncatula</name>
    <name type="common">Barrel medic</name>
    <name type="synonym">Medicago tribuloides</name>
    <dbReference type="NCBI Taxonomy" id="3880"/>
    <lineage>
        <taxon>Eukaryota</taxon>
        <taxon>Viridiplantae</taxon>
        <taxon>Streptophyta</taxon>
        <taxon>Embryophyta</taxon>
        <taxon>Tracheophyta</taxon>
        <taxon>Spermatophyta</taxon>
        <taxon>Magnoliopsida</taxon>
        <taxon>eudicotyledons</taxon>
        <taxon>Gunneridae</taxon>
        <taxon>Pentapetalae</taxon>
        <taxon>rosids</taxon>
        <taxon>fabids</taxon>
        <taxon>Fabales</taxon>
        <taxon>Fabaceae</taxon>
        <taxon>Papilionoideae</taxon>
        <taxon>50 kb inversion clade</taxon>
        <taxon>NPAAA clade</taxon>
        <taxon>Hologalegina</taxon>
        <taxon>IRL clade</taxon>
        <taxon>Trifolieae</taxon>
        <taxon>Medicago</taxon>
    </lineage>
</organism>
<evidence type="ECO:0000313" key="2">
    <source>
        <dbReference type="EMBL" id="AET02462.1"/>
    </source>
</evidence>
<dbReference type="HOGENOM" id="CLU_1273932_0_0_1"/>
<dbReference type="PaxDb" id="3880-AET02462"/>
<keyword evidence="4" id="KW-1185">Reference proteome</keyword>
<accession>G7LIA5</accession>
<dbReference type="EMBL" id="CM001224">
    <property type="protein sequence ID" value="AET02462.1"/>
    <property type="molecule type" value="Genomic_DNA"/>
</dbReference>
<evidence type="ECO:0008006" key="5">
    <source>
        <dbReference type="Google" id="ProtNLM"/>
    </source>
</evidence>
<reference evidence="2 4" key="1">
    <citation type="journal article" date="2011" name="Nature">
        <title>The Medicago genome provides insight into the evolution of rhizobial symbioses.</title>
        <authorList>
            <person name="Young N.D."/>
            <person name="Debelle F."/>
            <person name="Oldroyd G.E."/>
            <person name="Geurts R."/>
            <person name="Cannon S.B."/>
            <person name="Udvardi M.K."/>
            <person name="Benedito V.A."/>
            <person name="Mayer K.F."/>
            <person name="Gouzy J."/>
            <person name="Schoof H."/>
            <person name="Van de Peer Y."/>
            <person name="Proost S."/>
            <person name="Cook D.R."/>
            <person name="Meyers B.C."/>
            <person name="Spannagl M."/>
            <person name="Cheung F."/>
            <person name="De Mita S."/>
            <person name="Krishnakumar V."/>
            <person name="Gundlach H."/>
            <person name="Zhou S."/>
            <person name="Mudge J."/>
            <person name="Bharti A.K."/>
            <person name="Murray J.D."/>
            <person name="Naoumkina M.A."/>
            <person name="Rosen B."/>
            <person name="Silverstein K.A."/>
            <person name="Tang H."/>
            <person name="Rombauts S."/>
            <person name="Zhao P.X."/>
            <person name="Zhou P."/>
            <person name="Barbe V."/>
            <person name="Bardou P."/>
            <person name="Bechner M."/>
            <person name="Bellec A."/>
            <person name="Berger A."/>
            <person name="Berges H."/>
            <person name="Bidwell S."/>
            <person name="Bisseling T."/>
            <person name="Choisne N."/>
            <person name="Couloux A."/>
            <person name="Denny R."/>
            <person name="Deshpande S."/>
            <person name="Dai X."/>
            <person name="Doyle J.J."/>
            <person name="Dudez A.M."/>
            <person name="Farmer A.D."/>
            <person name="Fouteau S."/>
            <person name="Franken C."/>
            <person name="Gibelin C."/>
            <person name="Gish J."/>
            <person name="Goldstein S."/>
            <person name="Gonzalez A.J."/>
            <person name="Green P.J."/>
            <person name="Hallab A."/>
            <person name="Hartog M."/>
            <person name="Hua A."/>
            <person name="Humphray S.J."/>
            <person name="Jeong D.H."/>
            <person name="Jing Y."/>
            <person name="Jocker A."/>
            <person name="Kenton S.M."/>
            <person name="Kim D.J."/>
            <person name="Klee K."/>
            <person name="Lai H."/>
            <person name="Lang C."/>
            <person name="Lin S."/>
            <person name="Macmil S.L."/>
            <person name="Magdelenat G."/>
            <person name="Matthews L."/>
            <person name="McCorrison J."/>
            <person name="Monaghan E.L."/>
            <person name="Mun J.H."/>
            <person name="Najar F.Z."/>
            <person name="Nicholson C."/>
            <person name="Noirot C."/>
            <person name="O'Bleness M."/>
            <person name="Paule C.R."/>
            <person name="Poulain J."/>
            <person name="Prion F."/>
            <person name="Qin B."/>
            <person name="Qu C."/>
            <person name="Retzel E.F."/>
            <person name="Riddle C."/>
            <person name="Sallet E."/>
            <person name="Samain S."/>
            <person name="Samson N."/>
            <person name="Sanders I."/>
            <person name="Saurat O."/>
            <person name="Scarpelli C."/>
            <person name="Schiex T."/>
            <person name="Segurens B."/>
            <person name="Severin A.J."/>
            <person name="Sherrier D.J."/>
            <person name="Shi R."/>
            <person name="Sims S."/>
            <person name="Singer S.R."/>
            <person name="Sinharoy S."/>
            <person name="Sterck L."/>
            <person name="Viollet A."/>
            <person name="Wang B.B."/>
            <person name="Wang K."/>
            <person name="Wang M."/>
            <person name="Wang X."/>
            <person name="Warfsmann J."/>
            <person name="Weissenbach J."/>
            <person name="White D.D."/>
            <person name="White J.D."/>
            <person name="Wiley G.B."/>
            <person name="Wincker P."/>
            <person name="Xing Y."/>
            <person name="Yang L."/>
            <person name="Yao Z."/>
            <person name="Ying F."/>
            <person name="Zhai J."/>
            <person name="Zhou L."/>
            <person name="Zuber A."/>
            <person name="Denarie J."/>
            <person name="Dixon R.A."/>
            <person name="May G.D."/>
            <person name="Schwartz D.C."/>
            <person name="Rogers J."/>
            <person name="Quetier F."/>
            <person name="Town C.D."/>
            <person name="Roe B.A."/>
        </authorList>
    </citation>
    <scope>NUCLEOTIDE SEQUENCE [LARGE SCALE GENOMIC DNA]</scope>
    <source>
        <strain evidence="2">A17</strain>
        <strain evidence="3 4">cv. Jemalong A17</strain>
    </source>
</reference>
<name>G7LIA5_MEDTR</name>
<protein>
    <recommendedName>
        <fullName evidence="5">DUF4283 domain protein</fullName>
    </recommendedName>
</protein>
<dbReference type="EnsemblPlants" id="AET02462">
    <property type="protein sequence ID" value="AET02462"/>
    <property type="gene ID" value="MTR_8g040870"/>
</dbReference>
<dbReference type="InterPro" id="IPR040256">
    <property type="entry name" value="At4g02000-like"/>
</dbReference>
<feature type="compositionally biased region" description="Basic and acidic residues" evidence="1">
    <location>
        <begin position="161"/>
        <end position="174"/>
    </location>
</feature>
<reference evidence="3" key="3">
    <citation type="submission" date="2015-04" db="UniProtKB">
        <authorList>
            <consortium name="EnsemblPlants"/>
        </authorList>
    </citation>
    <scope>IDENTIFICATION</scope>
    <source>
        <strain evidence="3">cv. Jemalong A17</strain>
    </source>
</reference>
<dbReference type="PANTHER" id="PTHR31286:SF60">
    <property type="entry name" value="PROTEIN, PUTATIVE-RELATED"/>
    <property type="match status" value="1"/>
</dbReference>
<reference evidence="2 4" key="2">
    <citation type="journal article" date="2014" name="BMC Genomics">
        <title>An improved genome release (version Mt4.0) for the model legume Medicago truncatula.</title>
        <authorList>
            <person name="Tang H."/>
            <person name="Krishnakumar V."/>
            <person name="Bidwell S."/>
            <person name="Rosen B."/>
            <person name="Chan A."/>
            <person name="Zhou S."/>
            <person name="Gentzbittel L."/>
            <person name="Childs K.L."/>
            <person name="Yandell M."/>
            <person name="Gundlach H."/>
            <person name="Mayer K.F."/>
            <person name="Schwartz D.C."/>
            <person name="Town C.D."/>
        </authorList>
    </citation>
    <scope>GENOME REANNOTATION</scope>
    <source>
        <strain evidence="3 4">cv. Jemalong A17</strain>
    </source>
</reference>
<proteinExistence type="predicted"/>
<evidence type="ECO:0000256" key="1">
    <source>
        <dbReference type="SAM" id="MobiDB-lite"/>
    </source>
</evidence>
<evidence type="ECO:0000313" key="3">
    <source>
        <dbReference type="EnsemblPlants" id="AET02462"/>
    </source>
</evidence>
<dbReference type="Proteomes" id="UP000002051">
    <property type="component" value="Chromosome 8"/>
</dbReference>